<dbReference type="InParanoid" id="A0A2P6NNF1"/>
<evidence type="ECO:0000256" key="1">
    <source>
        <dbReference type="ARBA" id="ARBA00004141"/>
    </source>
</evidence>
<dbReference type="GO" id="GO:0016192">
    <property type="term" value="P:vesicle-mediated transport"/>
    <property type="evidence" value="ECO:0007669"/>
    <property type="project" value="TreeGrafter"/>
</dbReference>
<keyword evidence="3 6" id="KW-0812">Transmembrane</keyword>
<name>A0A2P6NNF1_9EUKA</name>
<evidence type="ECO:0000256" key="2">
    <source>
        <dbReference type="ARBA" id="ARBA00005467"/>
    </source>
</evidence>
<gene>
    <name evidence="7" type="ORF">PROFUN_06846</name>
</gene>
<feature type="transmembrane region" description="Helical" evidence="6">
    <location>
        <begin position="114"/>
        <end position="135"/>
    </location>
</feature>
<dbReference type="AlphaFoldDB" id="A0A2P6NNF1"/>
<dbReference type="EMBL" id="MDYQ01000044">
    <property type="protein sequence ID" value="PRP85477.1"/>
    <property type="molecule type" value="Genomic_DNA"/>
</dbReference>
<evidence type="ECO:0000256" key="5">
    <source>
        <dbReference type="ARBA" id="ARBA00023136"/>
    </source>
</evidence>
<comment type="caution">
    <text evidence="7">The sequence shown here is derived from an EMBL/GenBank/DDBJ whole genome shotgun (WGS) entry which is preliminary data.</text>
</comment>
<dbReference type="GO" id="GO:0009306">
    <property type="term" value="P:protein secretion"/>
    <property type="evidence" value="ECO:0007669"/>
    <property type="project" value="TreeGrafter"/>
</dbReference>
<comment type="subcellular location">
    <subcellularLocation>
        <location evidence="1 6">Membrane</location>
        <topology evidence="1 6">Multi-pass membrane protein</topology>
    </subcellularLocation>
</comment>
<dbReference type="GO" id="GO:0000139">
    <property type="term" value="C:Golgi membrane"/>
    <property type="evidence" value="ECO:0007669"/>
    <property type="project" value="TreeGrafter"/>
</dbReference>
<dbReference type="STRING" id="1890364.A0A2P6NNF1"/>
<comment type="similarity">
    <text evidence="2 6">Belongs to the TVP23 family.</text>
</comment>
<organism evidence="7 8">
    <name type="scientific">Planoprotostelium fungivorum</name>
    <dbReference type="NCBI Taxonomy" id="1890364"/>
    <lineage>
        <taxon>Eukaryota</taxon>
        <taxon>Amoebozoa</taxon>
        <taxon>Evosea</taxon>
        <taxon>Variosea</taxon>
        <taxon>Cavosteliida</taxon>
        <taxon>Cavosteliaceae</taxon>
        <taxon>Planoprotostelium</taxon>
    </lineage>
</organism>
<keyword evidence="8" id="KW-1185">Reference proteome</keyword>
<evidence type="ECO:0000256" key="3">
    <source>
        <dbReference type="ARBA" id="ARBA00022692"/>
    </source>
</evidence>
<dbReference type="InterPro" id="IPR008564">
    <property type="entry name" value="TVP23-like"/>
</dbReference>
<keyword evidence="5 6" id="KW-0472">Membrane</keyword>
<sequence length="168" mass="19037">MNSHNIDVDTNPAYGQTESVSISSFKHPVAVVFHCLFKFLAIILWIISVFLQSSIILTIIFIILAACDFWVVKNVSGRLLVGLRWWNEVKDDGTNEWVFESLENMTTIVPLEKYVFWGAQFFVAILWGVFAILSILSISSWVPIVISLILNLANLSGYINSRAWQPIT</sequence>
<evidence type="ECO:0000313" key="7">
    <source>
        <dbReference type="EMBL" id="PRP85477.1"/>
    </source>
</evidence>
<evidence type="ECO:0000256" key="4">
    <source>
        <dbReference type="ARBA" id="ARBA00022989"/>
    </source>
</evidence>
<keyword evidence="4 6" id="KW-1133">Transmembrane helix</keyword>
<protein>
    <recommendedName>
        <fullName evidence="6">Golgi apparatus membrane protein TVP23 homolog</fullName>
    </recommendedName>
</protein>
<dbReference type="PANTHER" id="PTHR13019">
    <property type="entry name" value="GOLGI APPARATUS MEMBRANE PROTEIN TVP23"/>
    <property type="match status" value="1"/>
</dbReference>
<evidence type="ECO:0000313" key="8">
    <source>
        <dbReference type="Proteomes" id="UP000241769"/>
    </source>
</evidence>
<dbReference type="FunCoup" id="A0A2P6NNF1">
    <property type="interactions" value="20"/>
</dbReference>
<accession>A0A2P6NNF1</accession>
<dbReference type="PANTHER" id="PTHR13019:SF7">
    <property type="entry name" value="GOLGI APPARATUS MEMBRANE PROTEIN TVP23"/>
    <property type="match status" value="1"/>
</dbReference>
<dbReference type="Proteomes" id="UP000241769">
    <property type="component" value="Unassembled WGS sequence"/>
</dbReference>
<evidence type="ECO:0000256" key="6">
    <source>
        <dbReference type="RuleBase" id="RU361206"/>
    </source>
</evidence>
<reference evidence="7 8" key="1">
    <citation type="journal article" date="2018" name="Genome Biol. Evol.">
        <title>Multiple Roots of Fruiting Body Formation in Amoebozoa.</title>
        <authorList>
            <person name="Hillmann F."/>
            <person name="Forbes G."/>
            <person name="Novohradska S."/>
            <person name="Ferling I."/>
            <person name="Riege K."/>
            <person name="Groth M."/>
            <person name="Westermann M."/>
            <person name="Marz M."/>
            <person name="Spaller T."/>
            <person name="Winckler T."/>
            <person name="Schaap P."/>
            <person name="Glockner G."/>
        </authorList>
    </citation>
    <scope>NUCLEOTIDE SEQUENCE [LARGE SCALE GENOMIC DNA]</scope>
    <source>
        <strain evidence="7 8">Jena</strain>
    </source>
</reference>
<dbReference type="Pfam" id="PF05832">
    <property type="entry name" value="DUF846"/>
    <property type="match status" value="1"/>
</dbReference>
<proteinExistence type="inferred from homology"/>
<feature type="transmembrane region" description="Helical" evidence="6">
    <location>
        <begin position="141"/>
        <end position="159"/>
    </location>
</feature>
<dbReference type="OrthoDB" id="2151161at2759"/>